<dbReference type="GO" id="GO:0008270">
    <property type="term" value="F:zinc ion binding"/>
    <property type="evidence" value="ECO:0007669"/>
    <property type="project" value="InterPro"/>
</dbReference>
<dbReference type="GO" id="GO:0005615">
    <property type="term" value="C:extracellular space"/>
    <property type="evidence" value="ECO:0007669"/>
    <property type="project" value="TreeGrafter"/>
</dbReference>
<proteinExistence type="inferred from homology"/>
<dbReference type="SMART" id="SM00631">
    <property type="entry name" value="Zn_pept"/>
    <property type="match status" value="1"/>
</dbReference>
<dbReference type="PANTHER" id="PTHR11705">
    <property type="entry name" value="PROTEASE FAMILY M14 CARBOXYPEPTIDASE A,B"/>
    <property type="match status" value="1"/>
</dbReference>
<evidence type="ECO:0000313" key="11">
    <source>
        <dbReference type="Proteomes" id="UP001285636"/>
    </source>
</evidence>
<gene>
    <name evidence="10" type="ORF">RYX45_00575</name>
</gene>
<dbReference type="EMBL" id="JAWJAY010000001">
    <property type="protein sequence ID" value="MDV2883654.1"/>
    <property type="molecule type" value="Genomic_DNA"/>
</dbReference>
<evidence type="ECO:0000256" key="1">
    <source>
        <dbReference type="ARBA" id="ARBA00001947"/>
    </source>
</evidence>
<dbReference type="AlphaFoldDB" id="A0AAJ2NJU0"/>
<feature type="domain" description="Peptidase M14" evidence="9">
    <location>
        <begin position="46"/>
        <end position="327"/>
    </location>
</feature>
<dbReference type="GO" id="GO:0004181">
    <property type="term" value="F:metallocarboxypeptidase activity"/>
    <property type="evidence" value="ECO:0007669"/>
    <property type="project" value="InterPro"/>
</dbReference>
<dbReference type="RefSeq" id="WP_323465568.1">
    <property type="nucleotide sequence ID" value="NZ_CP144224.1"/>
</dbReference>
<evidence type="ECO:0000256" key="8">
    <source>
        <dbReference type="SAM" id="SignalP"/>
    </source>
</evidence>
<evidence type="ECO:0000256" key="4">
    <source>
        <dbReference type="ARBA" id="ARBA00022801"/>
    </source>
</evidence>
<dbReference type="Gene3D" id="3.40.630.10">
    <property type="entry name" value="Zn peptidases"/>
    <property type="match status" value="1"/>
</dbReference>
<organism evidence="10 11">
    <name type="scientific">Alkalihalophilus pseudofirmus</name>
    <name type="common">Bacillus pseudofirmus</name>
    <dbReference type="NCBI Taxonomy" id="79885"/>
    <lineage>
        <taxon>Bacteria</taxon>
        <taxon>Bacillati</taxon>
        <taxon>Bacillota</taxon>
        <taxon>Bacilli</taxon>
        <taxon>Bacillales</taxon>
        <taxon>Bacillaceae</taxon>
        <taxon>Alkalihalophilus</taxon>
    </lineage>
</organism>
<keyword evidence="10" id="KW-0121">Carboxypeptidase</keyword>
<comment type="similarity">
    <text evidence="2 7">Belongs to the peptidase M14 family.</text>
</comment>
<dbReference type="Proteomes" id="UP001285636">
    <property type="component" value="Unassembled WGS sequence"/>
</dbReference>
<accession>A0AAJ2NJU0</accession>
<evidence type="ECO:0000256" key="5">
    <source>
        <dbReference type="ARBA" id="ARBA00022833"/>
    </source>
</evidence>
<comment type="caution">
    <text evidence="10">The sequence shown here is derived from an EMBL/GenBank/DDBJ whole genome shotgun (WGS) entry which is preliminary data.</text>
</comment>
<keyword evidence="6" id="KW-0482">Metalloprotease</keyword>
<keyword evidence="8" id="KW-0732">Signal</keyword>
<evidence type="ECO:0000256" key="6">
    <source>
        <dbReference type="ARBA" id="ARBA00023049"/>
    </source>
</evidence>
<sequence length="355" mass="39056">MKKLTTMVLSLTLACSLVIAPHTATNVQAAGSGPSMNEVQAIKIERLKNYEEMKSFLNGIDKRAAHITVETIGQSVKGRDIDMVKFGINPDNPTILFLSQQHANEPLVTEGIFYLLNKLASNSLEVQSLLKQINIIFIPRLNPDGAQGDVNWDTSHLLGGGQQTRNNANGINLNRTHNSLSQPETRALHEEVLRKHKIDFAIDMHQQVANRAIGEGDLVSGSLLYPTSTVSDEVLLNSKKLGAVVYEAIEKKGYGRLARYGTGDGLTSNARNHLATHYKVPTLLFEMRGMSDSPNISSILGQKSNGYLIRQSVDTMEATIKAVADGSIYDADETFWEDLPTQYTVEPFLSEEFGE</sequence>
<name>A0AAJ2NJU0_ALKPS</name>
<evidence type="ECO:0000313" key="10">
    <source>
        <dbReference type="EMBL" id="MDV2883654.1"/>
    </source>
</evidence>
<dbReference type="PROSITE" id="PS52035">
    <property type="entry name" value="PEPTIDASE_M14"/>
    <property type="match status" value="1"/>
</dbReference>
<feature type="signal peptide" evidence="8">
    <location>
        <begin position="1"/>
        <end position="24"/>
    </location>
</feature>
<dbReference type="PANTHER" id="PTHR11705:SF143">
    <property type="entry name" value="SLL0236 PROTEIN"/>
    <property type="match status" value="1"/>
</dbReference>
<comment type="cofactor">
    <cofactor evidence="1">
        <name>Zn(2+)</name>
        <dbReference type="ChEBI" id="CHEBI:29105"/>
    </cofactor>
</comment>
<evidence type="ECO:0000256" key="3">
    <source>
        <dbReference type="ARBA" id="ARBA00022670"/>
    </source>
</evidence>
<dbReference type="SUPFAM" id="SSF53187">
    <property type="entry name" value="Zn-dependent exopeptidases"/>
    <property type="match status" value="1"/>
</dbReference>
<dbReference type="Pfam" id="PF00246">
    <property type="entry name" value="Peptidase_M14"/>
    <property type="match status" value="1"/>
</dbReference>
<evidence type="ECO:0000256" key="2">
    <source>
        <dbReference type="ARBA" id="ARBA00005988"/>
    </source>
</evidence>
<evidence type="ECO:0000259" key="9">
    <source>
        <dbReference type="PROSITE" id="PS52035"/>
    </source>
</evidence>
<feature type="active site" description="Proton donor/acceptor" evidence="7">
    <location>
        <position position="286"/>
    </location>
</feature>
<dbReference type="PROSITE" id="PS51257">
    <property type="entry name" value="PROKAR_LIPOPROTEIN"/>
    <property type="match status" value="1"/>
</dbReference>
<protein>
    <submittedName>
        <fullName evidence="10">M14 family zinc carboxypeptidase</fullName>
    </submittedName>
</protein>
<keyword evidence="4" id="KW-0378">Hydrolase</keyword>
<keyword evidence="5" id="KW-0862">Zinc</keyword>
<reference evidence="10" key="1">
    <citation type="submission" date="2023-10" db="EMBL/GenBank/DDBJ databases">
        <title>Screening of Alkalihalophilus pseudofirmusBZ-TG-HK211 and Its Alleviation of Salt Stress on Rapeseed Growth.</title>
        <authorList>
            <person name="Zhao B."/>
            <person name="Guo T."/>
        </authorList>
    </citation>
    <scope>NUCLEOTIDE SEQUENCE</scope>
    <source>
        <strain evidence="10">BZ-TG-HK211</strain>
    </source>
</reference>
<evidence type="ECO:0000256" key="7">
    <source>
        <dbReference type="PROSITE-ProRule" id="PRU01379"/>
    </source>
</evidence>
<dbReference type="InterPro" id="IPR000834">
    <property type="entry name" value="Peptidase_M14"/>
</dbReference>
<keyword evidence="3" id="KW-0645">Protease</keyword>
<feature type="chain" id="PRO_5042560138" evidence="8">
    <location>
        <begin position="25"/>
        <end position="355"/>
    </location>
</feature>
<dbReference type="GO" id="GO:0006508">
    <property type="term" value="P:proteolysis"/>
    <property type="evidence" value="ECO:0007669"/>
    <property type="project" value="UniProtKB-KW"/>
</dbReference>